<reference evidence="2" key="1">
    <citation type="journal article" date="2018" name="Nat. Microbiol.">
        <title>Leveraging single-cell genomics to expand the fungal tree of life.</title>
        <authorList>
            <person name="Ahrendt S.R."/>
            <person name="Quandt C.A."/>
            <person name="Ciobanu D."/>
            <person name="Clum A."/>
            <person name="Salamov A."/>
            <person name="Andreopoulos B."/>
            <person name="Cheng J.F."/>
            <person name="Woyke T."/>
            <person name="Pelin A."/>
            <person name="Henrissat B."/>
            <person name="Reynolds N.K."/>
            <person name="Benny G.L."/>
            <person name="Smith M.E."/>
            <person name="James T.Y."/>
            <person name="Grigoriev I.V."/>
        </authorList>
    </citation>
    <scope>NUCLEOTIDE SEQUENCE [LARGE SCALE GENOMIC DNA]</scope>
    <source>
        <strain evidence="2">CSF55</strain>
    </source>
</reference>
<evidence type="ECO:0000313" key="1">
    <source>
        <dbReference type="EMBL" id="RKP21070.1"/>
    </source>
</evidence>
<dbReference type="AlphaFoldDB" id="A0A4P9YQR8"/>
<sequence length="140" mass="16816">MRLSSVLLIRYLGKSLRVSTITICTSQYYFHREYWKIRDSILESELLVLRILNFDLDVDMPHFYIMRYLRDTLLPVKKKFNNTYDFERFAHSLIEYCMRIANDSFLDRFYTKYSGREIAFCEDFQVSSKSIEGISICLIV</sequence>
<dbReference type="Gene3D" id="1.10.472.10">
    <property type="entry name" value="Cyclin-like"/>
    <property type="match status" value="1"/>
</dbReference>
<dbReference type="Proteomes" id="UP000281549">
    <property type="component" value="Unassembled WGS sequence"/>
</dbReference>
<name>A0A4P9YQR8_ROZAC</name>
<dbReference type="EMBL" id="ML004992">
    <property type="protein sequence ID" value="RKP21070.1"/>
    <property type="molecule type" value="Genomic_DNA"/>
</dbReference>
<evidence type="ECO:0000313" key="2">
    <source>
        <dbReference type="Proteomes" id="UP000281549"/>
    </source>
</evidence>
<evidence type="ECO:0008006" key="3">
    <source>
        <dbReference type="Google" id="ProtNLM"/>
    </source>
</evidence>
<proteinExistence type="predicted"/>
<accession>A0A4P9YQR8</accession>
<gene>
    <name evidence="1" type="ORF">ROZALSC1DRAFT_20846</name>
</gene>
<organism evidence="1 2">
    <name type="scientific">Rozella allomycis (strain CSF55)</name>
    <dbReference type="NCBI Taxonomy" id="988480"/>
    <lineage>
        <taxon>Eukaryota</taxon>
        <taxon>Fungi</taxon>
        <taxon>Fungi incertae sedis</taxon>
        <taxon>Cryptomycota</taxon>
        <taxon>Cryptomycota incertae sedis</taxon>
        <taxon>Rozella</taxon>
    </lineage>
</organism>
<dbReference type="InterPro" id="IPR036915">
    <property type="entry name" value="Cyclin-like_sf"/>
</dbReference>
<dbReference type="SUPFAM" id="SSF47954">
    <property type="entry name" value="Cyclin-like"/>
    <property type="match status" value="1"/>
</dbReference>
<protein>
    <recommendedName>
        <fullName evidence="3">Cyclin N-terminal domain-containing protein</fullName>
    </recommendedName>
</protein>